<dbReference type="Gene3D" id="1.10.246.90">
    <property type="entry name" value="Nop domain"/>
    <property type="match status" value="1"/>
</dbReference>
<dbReference type="Gene3D" id="1.10.287.4070">
    <property type="match status" value="1"/>
</dbReference>
<evidence type="ECO:0000256" key="11">
    <source>
        <dbReference type="ARBA" id="ARBA00045397"/>
    </source>
</evidence>
<dbReference type="SUPFAM" id="SSF89124">
    <property type="entry name" value="Nop domain"/>
    <property type="match status" value="1"/>
</dbReference>
<keyword evidence="7" id="KW-0508">mRNA splicing</keyword>
<dbReference type="Pfam" id="PF01798">
    <property type="entry name" value="Nop"/>
    <property type="match status" value="1"/>
</dbReference>
<dbReference type="GO" id="GO:0046540">
    <property type="term" value="C:U4/U6 x U5 tri-snRNP complex"/>
    <property type="evidence" value="ECO:0007669"/>
    <property type="project" value="InterPro"/>
</dbReference>
<reference evidence="14" key="1">
    <citation type="submission" date="2023-10" db="EMBL/GenBank/DDBJ databases">
        <title>Genome assemblies of two species of porcelain crab, Petrolisthes cinctipes and Petrolisthes manimaculis (Anomura: Porcellanidae).</title>
        <authorList>
            <person name="Angst P."/>
        </authorList>
    </citation>
    <scope>NUCLEOTIDE SEQUENCE</scope>
    <source>
        <strain evidence="14">PB745_01</strain>
        <tissue evidence="14">Gill</tissue>
    </source>
</reference>
<keyword evidence="8" id="KW-0539">Nucleus</keyword>
<dbReference type="PROSITE" id="PS51358">
    <property type="entry name" value="NOP"/>
    <property type="match status" value="1"/>
</dbReference>
<evidence type="ECO:0000256" key="8">
    <source>
        <dbReference type="ARBA" id="ARBA00023242"/>
    </source>
</evidence>
<dbReference type="GO" id="GO:0071011">
    <property type="term" value="C:precatalytic spliceosome"/>
    <property type="evidence" value="ECO:0007669"/>
    <property type="project" value="TreeGrafter"/>
</dbReference>
<dbReference type="Proteomes" id="UP001286313">
    <property type="component" value="Unassembled WGS sequence"/>
</dbReference>
<dbReference type="InterPro" id="IPR036070">
    <property type="entry name" value="Nop_dom_sf"/>
</dbReference>
<comment type="subcellular location">
    <subcellularLocation>
        <location evidence="1">Nucleus</location>
    </subcellularLocation>
</comment>
<name>A0AAE1F012_PETCI</name>
<dbReference type="PANTHER" id="PTHR13904:SF0">
    <property type="entry name" value="U4_U6 SMALL NUCLEAR RIBONUCLEOPROTEIN PRP31"/>
    <property type="match status" value="1"/>
</dbReference>
<dbReference type="AlphaFoldDB" id="A0AAE1F012"/>
<evidence type="ECO:0000259" key="13">
    <source>
        <dbReference type="PROSITE" id="PS51358"/>
    </source>
</evidence>
<evidence type="ECO:0000256" key="4">
    <source>
        <dbReference type="ARBA" id="ARBA00022664"/>
    </source>
</evidence>
<comment type="caution">
    <text evidence="14">The sequence shown here is derived from an EMBL/GenBank/DDBJ whole genome shotgun (WGS) entry which is preliminary data.</text>
</comment>
<evidence type="ECO:0000256" key="2">
    <source>
        <dbReference type="ARBA" id="ARBA00005572"/>
    </source>
</evidence>
<feature type="compositionally biased region" description="Acidic residues" evidence="12">
    <location>
        <begin position="7"/>
        <end position="20"/>
    </location>
</feature>
<evidence type="ECO:0000256" key="1">
    <source>
        <dbReference type="ARBA" id="ARBA00004123"/>
    </source>
</evidence>
<dbReference type="EMBL" id="JAWQEG010003811">
    <property type="protein sequence ID" value="KAK3864362.1"/>
    <property type="molecule type" value="Genomic_DNA"/>
</dbReference>
<keyword evidence="15" id="KW-1185">Reference proteome</keyword>
<organism evidence="14 15">
    <name type="scientific">Petrolisthes cinctipes</name>
    <name type="common">Flat porcelain crab</name>
    <dbReference type="NCBI Taxonomy" id="88211"/>
    <lineage>
        <taxon>Eukaryota</taxon>
        <taxon>Metazoa</taxon>
        <taxon>Ecdysozoa</taxon>
        <taxon>Arthropoda</taxon>
        <taxon>Crustacea</taxon>
        <taxon>Multicrustacea</taxon>
        <taxon>Malacostraca</taxon>
        <taxon>Eumalacostraca</taxon>
        <taxon>Eucarida</taxon>
        <taxon>Decapoda</taxon>
        <taxon>Pleocyemata</taxon>
        <taxon>Anomura</taxon>
        <taxon>Galatheoidea</taxon>
        <taxon>Porcellanidae</taxon>
        <taxon>Petrolisthes</taxon>
    </lineage>
</organism>
<evidence type="ECO:0000256" key="3">
    <source>
        <dbReference type="ARBA" id="ARBA00013538"/>
    </source>
</evidence>
<evidence type="ECO:0000313" key="15">
    <source>
        <dbReference type="Proteomes" id="UP001286313"/>
    </source>
</evidence>
<comment type="function">
    <text evidence="11">Involved in pre-mRNA splicing as component of the spliceosome. Required for the assembly of the U4/U5/U6 tri-snRNP complex, one of the building blocks of the spliceosome.</text>
</comment>
<evidence type="ECO:0000256" key="12">
    <source>
        <dbReference type="SAM" id="MobiDB-lite"/>
    </source>
</evidence>
<feature type="region of interest" description="Disordered" evidence="12">
    <location>
        <begin position="1"/>
        <end position="77"/>
    </location>
</feature>
<dbReference type="GO" id="GO:0000244">
    <property type="term" value="P:spliceosomal tri-snRNP complex assembly"/>
    <property type="evidence" value="ECO:0007669"/>
    <property type="project" value="InterPro"/>
</dbReference>
<evidence type="ECO:0000256" key="5">
    <source>
        <dbReference type="ARBA" id="ARBA00022728"/>
    </source>
</evidence>
<dbReference type="InterPro" id="IPR019175">
    <property type="entry name" value="Prp31_C"/>
</dbReference>
<evidence type="ECO:0000256" key="6">
    <source>
        <dbReference type="ARBA" id="ARBA00022884"/>
    </source>
</evidence>
<accession>A0AAE1F012</accession>
<feature type="compositionally biased region" description="Pro residues" evidence="12">
    <location>
        <begin position="376"/>
        <end position="390"/>
    </location>
</feature>
<feature type="compositionally biased region" description="Basic residues" evidence="12">
    <location>
        <begin position="395"/>
        <end position="405"/>
    </location>
</feature>
<dbReference type="GO" id="GO:0003723">
    <property type="term" value="F:RNA binding"/>
    <property type="evidence" value="ECO:0007669"/>
    <property type="project" value="UniProtKB-KW"/>
</dbReference>
<dbReference type="InterPro" id="IPR042239">
    <property type="entry name" value="Nop_C"/>
</dbReference>
<evidence type="ECO:0000256" key="9">
    <source>
        <dbReference type="ARBA" id="ARBA00023274"/>
    </source>
</evidence>
<feature type="region of interest" description="Disordered" evidence="12">
    <location>
        <begin position="376"/>
        <end position="405"/>
    </location>
</feature>
<dbReference type="GO" id="GO:0005687">
    <property type="term" value="C:U4 snRNP"/>
    <property type="evidence" value="ECO:0007669"/>
    <property type="project" value="TreeGrafter"/>
</dbReference>
<evidence type="ECO:0000313" key="14">
    <source>
        <dbReference type="EMBL" id="KAK3864362.1"/>
    </source>
</evidence>
<feature type="domain" description="Nop" evidence="13">
    <location>
        <begin position="258"/>
        <end position="376"/>
    </location>
</feature>
<dbReference type="PANTHER" id="PTHR13904">
    <property type="entry name" value="PRE-MRNA SPLICING FACTOR PRP31"/>
    <property type="match status" value="1"/>
</dbReference>
<dbReference type="FunFam" id="1.10.246.90:FF:000002">
    <property type="entry name" value="U4/U6 small nuclear ribonucleoprotein Prp31"/>
    <property type="match status" value="1"/>
</dbReference>
<feature type="compositionally biased region" description="Acidic residues" evidence="12">
    <location>
        <begin position="45"/>
        <end position="74"/>
    </location>
</feature>
<gene>
    <name evidence="14" type="ORF">Pcinc_029957</name>
</gene>
<dbReference type="Pfam" id="PF09785">
    <property type="entry name" value="Prp31_C"/>
    <property type="match status" value="1"/>
</dbReference>
<evidence type="ECO:0000256" key="7">
    <source>
        <dbReference type="ARBA" id="ARBA00023187"/>
    </source>
</evidence>
<dbReference type="FunFam" id="1.10.287.4070:FF:000003">
    <property type="entry name" value="U4/U6 small nuclear ribonucleoprotein PRP31"/>
    <property type="match status" value="1"/>
</dbReference>
<keyword evidence="9" id="KW-0687">Ribonucleoprotein</keyword>
<dbReference type="InterPro" id="IPR012976">
    <property type="entry name" value="NOSIC"/>
</dbReference>
<keyword evidence="6" id="KW-0694">RNA-binding</keyword>
<dbReference type="SMART" id="SM00931">
    <property type="entry name" value="NOSIC"/>
    <property type="match status" value="1"/>
</dbReference>
<sequence length="535" mass="59149">MSLADELLNDFEDGEEEELLNTEIQTRLNENESKKKKKIKKDIIDDGDGGGDEGEDDDDAMEIEEEEEDNNDDNDAFKIPLIPAKPALRTVRQVAKLWDSRKLNDIKEQIETYTTKPRKAEDLQGPVESDPEYKLIVEANNINVDIEDEISTIHKFVKEKYAKRFPELESLVVSPLEYLNAVRELGNDVDKVKNSEALALILTQATIMVVSVTASTTQGTLLTEEELWAIEEACKMAQDLNATKICILEYVESRMSFIAPNLSCIVGASSAAKLMGVAGGLTNLSKMPSSNVLLIGKQKRTMIGLSQTSMMPHTGHIYYCAIVQETPPDLRAKAARVVAAKATLAARVDSMHGSPNGAQGLRFREEVEKKLDKLQEPPPVKSIKPLPQPIDAPGKKRGGRRVRKMKERMAVTDLRKAQNRMNFGEIEEDAYQDDLGYTRGTLGKGGAGRIRKIAVDEKTRVRLSKTLQKEVQRQTSLGGQTTVRRQVAGTASSVAFTPLQGLEIVNPQAAENSGNNHGNKYFSNVLGFKNVKQVG</sequence>
<keyword evidence="5" id="KW-0747">Spliceosome</keyword>
<dbReference type="InterPro" id="IPR027105">
    <property type="entry name" value="Prp31"/>
</dbReference>
<proteinExistence type="inferred from homology"/>
<dbReference type="InterPro" id="IPR002687">
    <property type="entry name" value="Nop_dom"/>
</dbReference>
<evidence type="ECO:0000256" key="10">
    <source>
        <dbReference type="ARBA" id="ARBA00030766"/>
    </source>
</evidence>
<keyword evidence="4" id="KW-0507">mRNA processing</keyword>
<comment type="similarity">
    <text evidence="2">Belongs to the PRP31 family.</text>
</comment>
<protein>
    <recommendedName>
        <fullName evidence="3">U4/U6 small nuclear ribonucleoprotein Prp31</fullName>
    </recommendedName>
    <alternativeName>
        <fullName evidence="10">Pre-mRNA-processing factor 31</fullName>
    </alternativeName>
</protein>